<dbReference type="AlphaFoldDB" id="A0A428ST70"/>
<name>A0A428ST70_9HYPO</name>
<feature type="region of interest" description="Disordered" evidence="1">
    <location>
        <begin position="131"/>
        <end position="178"/>
    </location>
</feature>
<accession>A0A428ST70</accession>
<proteinExistence type="predicted"/>
<feature type="compositionally biased region" description="Pro residues" evidence="1">
    <location>
        <begin position="137"/>
        <end position="150"/>
    </location>
</feature>
<comment type="caution">
    <text evidence="2">The sequence shown here is derived from an EMBL/GenBank/DDBJ whole genome shotgun (WGS) entry which is preliminary data.</text>
</comment>
<dbReference type="EMBL" id="NIZV01000361">
    <property type="protein sequence ID" value="RSL92989.1"/>
    <property type="molecule type" value="Genomic_DNA"/>
</dbReference>
<sequence>MASPNTNIPPCKYPLTKEEERVYAVMWCSPKWDLIHIEDKKAITALTSKYPNITGSSHFSTESVSRNSSVALSQISHLPETPSGLSPNRMWEAYYKTEEMWKNASTMTTIPSTNASNTDLLLSAQSPYASQSALFPIGPPPGTPPPPPAPFSVSSPAEADTADTQRRSSAMFRQKTAAESFRDSIHKAIDAETEMVKCVAEIRELDRLEQEAKGGLVQKSPKEKTKTTASKRRDRRKKAAEKHIAHEEGH</sequence>
<gene>
    <name evidence="2" type="ORF">CDV31_014909</name>
</gene>
<organism evidence="2 3">
    <name type="scientific">Fusarium ambrosium</name>
    <dbReference type="NCBI Taxonomy" id="131363"/>
    <lineage>
        <taxon>Eukaryota</taxon>
        <taxon>Fungi</taxon>
        <taxon>Dikarya</taxon>
        <taxon>Ascomycota</taxon>
        <taxon>Pezizomycotina</taxon>
        <taxon>Sordariomycetes</taxon>
        <taxon>Hypocreomycetidae</taxon>
        <taxon>Hypocreales</taxon>
        <taxon>Nectriaceae</taxon>
        <taxon>Fusarium</taxon>
        <taxon>Fusarium solani species complex</taxon>
    </lineage>
</organism>
<reference evidence="2 3" key="1">
    <citation type="submission" date="2017-06" db="EMBL/GenBank/DDBJ databases">
        <title>Cmopartive genomic analysis of Ambrosia Fusariam Clade fungi.</title>
        <authorList>
            <person name="Stajich J.E."/>
            <person name="Carrillo J."/>
            <person name="Kijimoto T."/>
            <person name="Eskalen A."/>
            <person name="O'Donnell K."/>
            <person name="Kasson M."/>
        </authorList>
    </citation>
    <scope>NUCLEOTIDE SEQUENCE [LARGE SCALE GENOMIC DNA]</scope>
    <source>
        <strain evidence="2 3">NRRL 20438</strain>
    </source>
</reference>
<feature type="compositionally biased region" description="Basic and acidic residues" evidence="1">
    <location>
        <begin position="241"/>
        <end position="250"/>
    </location>
</feature>
<keyword evidence="3" id="KW-1185">Reference proteome</keyword>
<evidence type="ECO:0000313" key="2">
    <source>
        <dbReference type="EMBL" id="RSL92989.1"/>
    </source>
</evidence>
<dbReference type="Proteomes" id="UP000288429">
    <property type="component" value="Unassembled WGS sequence"/>
</dbReference>
<evidence type="ECO:0000313" key="3">
    <source>
        <dbReference type="Proteomes" id="UP000288429"/>
    </source>
</evidence>
<feature type="region of interest" description="Disordered" evidence="1">
    <location>
        <begin position="208"/>
        <end position="250"/>
    </location>
</feature>
<protein>
    <submittedName>
        <fullName evidence="2">Uncharacterized protein</fullName>
    </submittedName>
</protein>
<evidence type="ECO:0000256" key="1">
    <source>
        <dbReference type="SAM" id="MobiDB-lite"/>
    </source>
</evidence>
<feature type="compositionally biased region" description="Basic residues" evidence="1">
    <location>
        <begin position="229"/>
        <end position="240"/>
    </location>
</feature>